<accession>K3XAP3</accession>
<feature type="compositionally biased region" description="Acidic residues" evidence="1">
    <location>
        <begin position="178"/>
        <end position="190"/>
    </location>
</feature>
<evidence type="ECO:0000313" key="3">
    <source>
        <dbReference type="EnsemblProtists" id="PYU1_T014292"/>
    </source>
</evidence>
<name>K3XAP3_GLOUD</name>
<dbReference type="Proteomes" id="UP000019132">
    <property type="component" value="Unassembled WGS sequence"/>
</dbReference>
<dbReference type="InterPro" id="IPR003958">
    <property type="entry name" value="CBFA_NFYB_domain"/>
</dbReference>
<reference evidence="4" key="1">
    <citation type="journal article" date="2010" name="Genome Biol.">
        <title>Genome sequence of the necrotrophic plant pathogen Pythium ultimum reveals original pathogenicity mechanisms and effector repertoire.</title>
        <authorList>
            <person name="Levesque C.A."/>
            <person name="Brouwer H."/>
            <person name="Cano L."/>
            <person name="Hamilton J.P."/>
            <person name="Holt C."/>
            <person name="Huitema E."/>
            <person name="Raffaele S."/>
            <person name="Robideau G.P."/>
            <person name="Thines M."/>
            <person name="Win J."/>
            <person name="Zerillo M.M."/>
            <person name="Beakes G.W."/>
            <person name="Boore J.L."/>
            <person name="Busam D."/>
            <person name="Dumas B."/>
            <person name="Ferriera S."/>
            <person name="Fuerstenberg S.I."/>
            <person name="Gachon C.M."/>
            <person name="Gaulin E."/>
            <person name="Govers F."/>
            <person name="Grenville-Briggs L."/>
            <person name="Horner N."/>
            <person name="Hostetler J."/>
            <person name="Jiang R.H."/>
            <person name="Johnson J."/>
            <person name="Krajaejun T."/>
            <person name="Lin H."/>
            <person name="Meijer H.J."/>
            <person name="Moore B."/>
            <person name="Morris P."/>
            <person name="Phuntmart V."/>
            <person name="Puiu D."/>
            <person name="Shetty J."/>
            <person name="Stajich J.E."/>
            <person name="Tripathy S."/>
            <person name="Wawra S."/>
            <person name="van West P."/>
            <person name="Whitty B.R."/>
            <person name="Coutinho P.M."/>
            <person name="Henrissat B."/>
            <person name="Martin F."/>
            <person name="Thomas P.D."/>
            <person name="Tyler B.M."/>
            <person name="De Vries R.P."/>
            <person name="Kamoun S."/>
            <person name="Yandell M."/>
            <person name="Tisserat N."/>
            <person name="Buell C.R."/>
        </authorList>
    </citation>
    <scope>NUCLEOTIDE SEQUENCE</scope>
    <source>
        <strain evidence="4">DAOM:BR144</strain>
    </source>
</reference>
<dbReference type="eggNOG" id="ENOG502SBQ5">
    <property type="taxonomic scope" value="Eukaryota"/>
</dbReference>
<evidence type="ECO:0000313" key="4">
    <source>
        <dbReference type="Proteomes" id="UP000019132"/>
    </source>
</evidence>
<dbReference type="SUPFAM" id="SSF47113">
    <property type="entry name" value="Histone-fold"/>
    <property type="match status" value="1"/>
</dbReference>
<dbReference type="Pfam" id="PF00808">
    <property type="entry name" value="CBFD_NFYB_HMF"/>
    <property type="match status" value="1"/>
</dbReference>
<dbReference type="AlphaFoldDB" id="K3XAP3"/>
<dbReference type="GO" id="GO:0046982">
    <property type="term" value="F:protein heterodimerization activity"/>
    <property type="evidence" value="ECO:0007669"/>
    <property type="project" value="InterPro"/>
</dbReference>
<reference evidence="3" key="3">
    <citation type="submission" date="2015-02" db="UniProtKB">
        <authorList>
            <consortium name="EnsemblProtists"/>
        </authorList>
    </citation>
    <scope>IDENTIFICATION</scope>
    <source>
        <strain evidence="3">DAOM BR144</strain>
    </source>
</reference>
<dbReference type="EMBL" id="GL376566">
    <property type="status" value="NOT_ANNOTATED_CDS"/>
    <property type="molecule type" value="Genomic_DNA"/>
</dbReference>
<feature type="region of interest" description="Disordered" evidence="1">
    <location>
        <begin position="100"/>
        <end position="190"/>
    </location>
</feature>
<dbReference type="Gene3D" id="1.10.20.10">
    <property type="entry name" value="Histone, subunit A"/>
    <property type="match status" value="1"/>
</dbReference>
<dbReference type="OMA" id="EPALQCC"/>
<organism evidence="3 4">
    <name type="scientific">Globisporangium ultimum (strain ATCC 200006 / CBS 805.95 / DAOM BR144)</name>
    <name type="common">Pythium ultimum</name>
    <dbReference type="NCBI Taxonomy" id="431595"/>
    <lineage>
        <taxon>Eukaryota</taxon>
        <taxon>Sar</taxon>
        <taxon>Stramenopiles</taxon>
        <taxon>Oomycota</taxon>
        <taxon>Peronosporomycetes</taxon>
        <taxon>Pythiales</taxon>
        <taxon>Pythiaceae</taxon>
        <taxon>Globisporangium</taxon>
    </lineage>
</organism>
<dbReference type="HOGENOM" id="CLU_123089_0_0_1"/>
<evidence type="ECO:0000256" key="1">
    <source>
        <dbReference type="SAM" id="MobiDB-lite"/>
    </source>
</evidence>
<dbReference type="VEuPathDB" id="FungiDB:PYU1_G014262"/>
<dbReference type="InterPro" id="IPR009072">
    <property type="entry name" value="Histone-fold"/>
</dbReference>
<proteinExistence type="predicted"/>
<sequence>MTKQRDILKVLARGRVKRLLREQKDMGQVGEPALQCCVTAMEAFVRDLGAKLQAQTEQQGRAVVTPVELKQVVLANDAFAFLQHKVTNIDESDAKYHKTATAAKKKRTEKTSAAASSSSKRSRDATKSTAATSRPKKAKTTVTTASTPATIDAVQATPTVASPSLAVGTDRSASGIAIEEDDDYDESDSD</sequence>
<feature type="domain" description="Transcription factor CBF/NF-Y/archaeal histone" evidence="2">
    <location>
        <begin position="14"/>
        <end position="73"/>
    </location>
</feature>
<dbReference type="InParanoid" id="K3XAP3"/>
<protein>
    <recommendedName>
        <fullName evidence="2">Transcription factor CBF/NF-Y/archaeal histone domain-containing protein</fullName>
    </recommendedName>
</protein>
<evidence type="ECO:0000259" key="2">
    <source>
        <dbReference type="Pfam" id="PF00808"/>
    </source>
</evidence>
<keyword evidence="4" id="KW-1185">Reference proteome</keyword>
<dbReference type="EnsemblProtists" id="PYU1_T014292">
    <property type="protein sequence ID" value="PYU1_T014292"/>
    <property type="gene ID" value="PYU1_G014262"/>
</dbReference>
<reference evidence="4" key="2">
    <citation type="submission" date="2010-04" db="EMBL/GenBank/DDBJ databases">
        <authorList>
            <person name="Buell R."/>
            <person name="Hamilton J."/>
            <person name="Hostetler J."/>
        </authorList>
    </citation>
    <scope>NUCLEOTIDE SEQUENCE [LARGE SCALE GENOMIC DNA]</scope>
    <source>
        <strain evidence="4">DAOM:BR144</strain>
    </source>
</reference>
<feature type="compositionally biased region" description="Low complexity" evidence="1">
    <location>
        <begin position="140"/>
        <end position="150"/>
    </location>
</feature>